<dbReference type="SUPFAM" id="SSF49899">
    <property type="entry name" value="Concanavalin A-like lectins/glucanases"/>
    <property type="match status" value="1"/>
</dbReference>
<dbReference type="EMBL" id="SNWR01000001">
    <property type="protein sequence ID" value="TDO39034.1"/>
    <property type="molecule type" value="Genomic_DNA"/>
</dbReference>
<accession>A0A4R6JR50</accession>
<dbReference type="Gene3D" id="2.60.120.200">
    <property type="match status" value="1"/>
</dbReference>
<dbReference type="Proteomes" id="UP000294901">
    <property type="component" value="Unassembled WGS sequence"/>
</dbReference>
<dbReference type="GO" id="GO:0030246">
    <property type="term" value="F:carbohydrate binding"/>
    <property type="evidence" value="ECO:0007669"/>
    <property type="project" value="UniProtKB-KW"/>
</dbReference>
<name>A0A4R6JR50_9ACTN</name>
<dbReference type="InterPro" id="IPR013320">
    <property type="entry name" value="ConA-like_dom_sf"/>
</dbReference>
<protein>
    <submittedName>
        <fullName evidence="3">Concanavalin A-like lectin/glucanase superfamily protein</fullName>
    </submittedName>
</protein>
<feature type="region of interest" description="Disordered" evidence="1">
    <location>
        <begin position="34"/>
        <end position="55"/>
    </location>
</feature>
<keyword evidence="4" id="KW-1185">Reference proteome</keyword>
<evidence type="ECO:0000256" key="1">
    <source>
        <dbReference type="SAM" id="MobiDB-lite"/>
    </source>
</evidence>
<feature type="chain" id="PRO_5020917931" evidence="2">
    <location>
        <begin position="20"/>
        <end position="313"/>
    </location>
</feature>
<evidence type="ECO:0000256" key="2">
    <source>
        <dbReference type="SAM" id="SignalP"/>
    </source>
</evidence>
<evidence type="ECO:0000313" key="4">
    <source>
        <dbReference type="Proteomes" id="UP000294901"/>
    </source>
</evidence>
<comment type="caution">
    <text evidence="3">The sequence shown here is derived from an EMBL/GenBank/DDBJ whole genome shotgun (WGS) entry which is preliminary data.</text>
</comment>
<feature type="signal peptide" evidence="2">
    <location>
        <begin position="1"/>
        <end position="19"/>
    </location>
</feature>
<proteinExistence type="predicted"/>
<keyword evidence="3" id="KW-0430">Lectin</keyword>
<gene>
    <name evidence="3" type="ORF">C8E87_2708</name>
</gene>
<organism evidence="3 4">
    <name type="scientific">Paractinoplanes brasiliensis</name>
    <dbReference type="NCBI Taxonomy" id="52695"/>
    <lineage>
        <taxon>Bacteria</taxon>
        <taxon>Bacillati</taxon>
        <taxon>Actinomycetota</taxon>
        <taxon>Actinomycetes</taxon>
        <taxon>Micromonosporales</taxon>
        <taxon>Micromonosporaceae</taxon>
        <taxon>Paractinoplanes</taxon>
    </lineage>
</organism>
<dbReference type="AlphaFoldDB" id="A0A4R6JR50"/>
<dbReference type="Pfam" id="PF13385">
    <property type="entry name" value="Laminin_G_3"/>
    <property type="match status" value="1"/>
</dbReference>
<sequence length="313" mass="32096">MVVAASAVVVVGVAAPASAGSTLRAADAERAAKMGPAADAERAAKMGPAPNAERAAKVGTALNAERAARTGPAAIVGDAGSGGPDVGAPAVGPTPSATTPAGVPVLMARYAFNGRSAPIADESGRGHNLRIISGHGGTVRAVAHGRGSALLFPPRCLERICPHVALQTPSTADLNPGTRNISYGADVFLRPTQTSKGQNVIQKGYSTRGSQWKLQIDGVAGRPSCVLVGDRSPRIRMATSVVSVADSRWHRVRCARIGGTLSVWVDNVLRGRIGIPPRLSVTNNRPMSIGGKGAYADNDQFNGALDNVWVQIG</sequence>
<keyword evidence="2" id="KW-0732">Signal</keyword>
<evidence type="ECO:0000313" key="3">
    <source>
        <dbReference type="EMBL" id="TDO39034.1"/>
    </source>
</evidence>
<reference evidence="3 4" key="1">
    <citation type="submission" date="2019-03" db="EMBL/GenBank/DDBJ databases">
        <title>Sequencing the genomes of 1000 actinobacteria strains.</title>
        <authorList>
            <person name="Klenk H.-P."/>
        </authorList>
    </citation>
    <scope>NUCLEOTIDE SEQUENCE [LARGE SCALE GENOMIC DNA]</scope>
    <source>
        <strain evidence="3 4">DSM 43805</strain>
    </source>
</reference>